<evidence type="ECO:0000256" key="5">
    <source>
        <dbReference type="ARBA" id="ARBA00023136"/>
    </source>
</evidence>
<feature type="transmembrane region" description="Helical" evidence="6">
    <location>
        <begin position="311"/>
        <end position="328"/>
    </location>
</feature>
<keyword evidence="3 6" id="KW-0812">Transmembrane</keyword>
<keyword evidence="8" id="KW-1185">Reference proteome</keyword>
<organism evidence="7 8">
    <name type="scientific">[Roseibacterium] beibuensis</name>
    <dbReference type="NCBI Taxonomy" id="1193142"/>
    <lineage>
        <taxon>Bacteria</taxon>
        <taxon>Pseudomonadati</taxon>
        <taxon>Pseudomonadota</taxon>
        <taxon>Alphaproteobacteria</taxon>
        <taxon>Rhodobacterales</taxon>
        <taxon>Roseobacteraceae</taxon>
        <taxon>Roseicyclus</taxon>
    </lineage>
</organism>
<proteinExistence type="predicted"/>
<dbReference type="Pfam" id="PF03739">
    <property type="entry name" value="LptF_LptG"/>
    <property type="match status" value="1"/>
</dbReference>
<evidence type="ECO:0000256" key="1">
    <source>
        <dbReference type="ARBA" id="ARBA00004651"/>
    </source>
</evidence>
<evidence type="ECO:0000313" key="8">
    <source>
        <dbReference type="Proteomes" id="UP001499910"/>
    </source>
</evidence>
<gene>
    <name evidence="7" type="primary">lptF</name>
    <name evidence="7" type="ORF">GCM10023209_08990</name>
</gene>
<reference evidence="8" key="1">
    <citation type="journal article" date="2019" name="Int. J. Syst. Evol. Microbiol.">
        <title>The Global Catalogue of Microorganisms (GCM) 10K type strain sequencing project: providing services to taxonomists for standard genome sequencing and annotation.</title>
        <authorList>
            <consortium name="The Broad Institute Genomics Platform"/>
            <consortium name="The Broad Institute Genome Sequencing Center for Infectious Disease"/>
            <person name="Wu L."/>
            <person name="Ma J."/>
        </authorList>
    </citation>
    <scope>NUCLEOTIDE SEQUENCE [LARGE SCALE GENOMIC DNA]</scope>
    <source>
        <strain evidence="8">JCM 18015</strain>
    </source>
</reference>
<evidence type="ECO:0000256" key="3">
    <source>
        <dbReference type="ARBA" id="ARBA00022692"/>
    </source>
</evidence>
<feature type="transmembrane region" description="Helical" evidence="6">
    <location>
        <begin position="7"/>
        <end position="29"/>
    </location>
</feature>
<evidence type="ECO:0000256" key="6">
    <source>
        <dbReference type="SAM" id="Phobius"/>
    </source>
</evidence>
<keyword evidence="2" id="KW-1003">Cell membrane</keyword>
<feature type="transmembrane region" description="Helical" evidence="6">
    <location>
        <begin position="340"/>
        <end position="362"/>
    </location>
</feature>
<dbReference type="Proteomes" id="UP001499910">
    <property type="component" value="Unassembled WGS sequence"/>
</dbReference>
<feature type="transmembrane region" description="Helical" evidence="6">
    <location>
        <begin position="99"/>
        <end position="122"/>
    </location>
</feature>
<comment type="subcellular location">
    <subcellularLocation>
        <location evidence="1">Cell membrane</location>
        <topology evidence="1">Multi-pass membrane protein</topology>
    </subcellularLocation>
</comment>
<accession>A0ABP9L258</accession>
<dbReference type="EMBL" id="BAABHW010000001">
    <property type="protein sequence ID" value="GAA5068429.1"/>
    <property type="molecule type" value="Genomic_DNA"/>
</dbReference>
<dbReference type="InterPro" id="IPR030922">
    <property type="entry name" value="LptF"/>
</dbReference>
<name>A0ABP9L258_9RHOB</name>
<evidence type="ECO:0000256" key="4">
    <source>
        <dbReference type="ARBA" id="ARBA00022989"/>
    </source>
</evidence>
<dbReference type="InterPro" id="IPR005495">
    <property type="entry name" value="LptG/LptF_permease"/>
</dbReference>
<protein>
    <submittedName>
        <fullName evidence="7">LPS export ABC transporter permease LptF</fullName>
    </submittedName>
</protein>
<dbReference type="RefSeq" id="WP_259546433.1">
    <property type="nucleotide sequence ID" value="NZ_BAABHW010000001.1"/>
</dbReference>
<sequence>MGRYDRYILAQLMVLFGFFSLVLVSVYWIEAAIDLFDALIADGQNLSVFLEFTALSLPEIMLMVLPVSSFVATLYVFNRMINESELVVLQTAGLSAARLLRPVFLFGMMLTILVLILANVLAPAARGQYNDRRAEVGEDVTGRFLREGQFIHPADGLTVYIREITELGEFRDLFLQDASADTVEVTYTATTALLVRSETGPRLVMFDGMAQSLDRETGRLSTVQFADFTYDIGALIADGGARRLDARELSTLTLIFADETLAEALRDPLADVLYEGHDRIGRSLFVMFPPLIAAATLMLGHFSRFGVWRQILIAVILIVPLQVVWNWSEATATRDPSLWPLAYLQAGLAAAITLALLVLAGLSRRRRSGLMRRIRAVPA</sequence>
<evidence type="ECO:0000256" key="2">
    <source>
        <dbReference type="ARBA" id="ARBA00022475"/>
    </source>
</evidence>
<dbReference type="NCBIfam" id="TIGR04407">
    <property type="entry name" value="LptF_YjgP"/>
    <property type="match status" value="1"/>
</dbReference>
<feature type="transmembrane region" description="Helical" evidence="6">
    <location>
        <begin position="280"/>
        <end position="299"/>
    </location>
</feature>
<dbReference type="PANTHER" id="PTHR33529:SF6">
    <property type="entry name" value="YJGP_YJGQ FAMILY PERMEASE"/>
    <property type="match status" value="1"/>
</dbReference>
<keyword evidence="5 6" id="KW-0472">Membrane</keyword>
<keyword evidence="4 6" id="KW-1133">Transmembrane helix</keyword>
<feature type="transmembrane region" description="Helical" evidence="6">
    <location>
        <begin position="60"/>
        <end position="78"/>
    </location>
</feature>
<comment type="caution">
    <text evidence="7">The sequence shown here is derived from an EMBL/GenBank/DDBJ whole genome shotgun (WGS) entry which is preliminary data.</text>
</comment>
<evidence type="ECO:0000313" key="7">
    <source>
        <dbReference type="EMBL" id="GAA5068429.1"/>
    </source>
</evidence>
<dbReference type="PANTHER" id="PTHR33529">
    <property type="entry name" value="SLR0882 PROTEIN-RELATED"/>
    <property type="match status" value="1"/>
</dbReference>